<feature type="region of interest" description="Disordered" evidence="2">
    <location>
        <begin position="263"/>
        <end position="295"/>
    </location>
</feature>
<evidence type="ECO:0000256" key="2">
    <source>
        <dbReference type="SAM" id="MobiDB-lite"/>
    </source>
</evidence>
<evidence type="ECO:0000313" key="4">
    <source>
        <dbReference type="Proteomes" id="UP000601435"/>
    </source>
</evidence>
<organism evidence="3 4">
    <name type="scientific">Symbiodinium necroappetens</name>
    <dbReference type="NCBI Taxonomy" id="1628268"/>
    <lineage>
        <taxon>Eukaryota</taxon>
        <taxon>Sar</taxon>
        <taxon>Alveolata</taxon>
        <taxon>Dinophyceae</taxon>
        <taxon>Suessiales</taxon>
        <taxon>Symbiodiniaceae</taxon>
        <taxon>Symbiodinium</taxon>
    </lineage>
</organism>
<keyword evidence="4" id="KW-1185">Reference proteome</keyword>
<feature type="compositionally biased region" description="Gly residues" evidence="2">
    <location>
        <begin position="102"/>
        <end position="113"/>
    </location>
</feature>
<feature type="compositionally biased region" description="Basic and acidic residues" evidence="2">
    <location>
        <begin position="263"/>
        <end position="283"/>
    </location>
</feature>
<feature type="coiled-coil region" evidence="1">
    <location>
        <begin position="12"/>
        <end position="60"/>
    </location>
</feature>
<sequence>MDGGAVGDESYAKALRERLQSVQAEVEVQRKLALAVKQELDRVQAEAEQNQKELVELRRRWADEQPEREALLRETGEAERRFAARERRCAEALARSPAEAEGPGGPSSNGRGGELAKSARVASLEASRQQLSAGLQELQDAVRQETTLITQLTSRCEVLRRETKALGTGASAAREAEARAWRKLAALEAAEAAAKQREHFLDRQGKDLQDQVRALRLQLDAASAIPPVNGFAHVTSQMEENAWELVRKLESKVVRLREELREKQGELQHLRADPRAGAEERRRPSGATNQEAFSS</sequence>
<gene>
    <name evidence="3" type="ORF">SNEC2469_LOCUS21797</name>
</gene>
<feature type="coiled-coil region" evidence="1">
    <location>
        <begin position="121"/>
        <end position="155"/>
    </location>
</feature>
<dbReference type="Proteomes" id="UP000601435">
    <property type="component" value="Unassembled WGS sequence"/>
</dbReference>
<dbReference type="AlphaFoldDB" id="A0A812XMB3"/>
<evidence type="ECO:0000256" key="1">
    <source>
        <dbReference type="SAM" id="Coils"/>
    </source>
</evidence>
<dbReference type="OrthoDB" id="439435at2759"/>
<name>A0A812XMB3_9DINO</name>
<reference evidence="3" key="1">
    <citation type="submission" date="2021-02" db="EMBL/GenBank/DDBJ databases">
        <authorList>
            <person name="Dougan E. K."/>
            <person name="Rhodes N."/>
            <person name="Thang M."/>
            <person name="Chan C."/>
        </authorList>
    </citation>
    <scope>NUCLEOTIDE SEQUENCE</scope>
</reference>
<evidence type="ECO:0000313" key="3">
    <source>
        <dbReference type="EMBL" id="CAE7751722.1"/>
    </source>
</evidence>
<protein>
    <submittedName>
        <fullName evidence="3">Uncharacterized protein</fullName>
    </submittedName>
</protein>
<proteinExistence type="predicted"/>
<keyword evidence="1" id="KW-0175">Coiled coil</keyword>
<feature type="region of interest" description="Disordered" evidence="2">
    <location>
        <begin position="91"/>
        <end position="121"/>
    </location>
</feature>
<feature type="compositionally biased region" description="Polar residues" evidence="2">
    <location>
        <begin position="286"/>
        <end position="295"/>
    </location>
</feature>
<dbReference type="EMBL" id="CAJNJA010038914">
    <property type="protein sequence ID" value="CAE7751722.1"/>
    <property type="molecule type" value="Genomic_DNA"/>
</dbReference>
<accession>A0A812XMB3</accession>
<comment type="caution">
    <text evidence="3">The sequence shown here is derived from an EMBL/GenBank/DDBJ whole genome shotgun (WGS) entry which is preliminary data.</text>
</comment>